<comment type="caution">
    <text evidence="1">The sequence shown here is derived from an EMBL/GenBank/DDBJ whole genome shotgun (WGS) entry which is preliminary data.</text>
</comment>
<dbReference type="EMBL" id="AMZH03000799">
    <property type="protein sequence ID" value="RRT81900.1"/>
    <property type="molecule type" value="Genomic_DNA"/>
</dbReference>
<reference evidence="1 2" key="1">
    <citation type="journal article" date="2014" name="Agronomy (Basel)">
        <title>A Draft Genome Sequence for Ensete ventricosum, the Drought-Tolerant Tree Against Hunger.</title>
        <authorList>
            <person name="Harrison J."/>
            <person name="Moore K.A."/>
            <person name="Paszkiewicz K."/>
            <person name="Jones T."/>
            <person name="Grant M."/>
            <person name="Ambacheew D."/>
            <person name="Muzemil S."/>
            <person name="Studholme D.J."/>
        </authorList>
    </citation>
    <scope>NUCLEOTIDE SEQUENCE [LARGE SCALE GENOMIC DNA]</scope>
</reference>
<dbReference type="Proteomes" id="UP000287651">
    <property type="component" value="Unassembled WGS sequence"/>
</dbReference>
<gene>
    <name evidence="1" type="ORF">B296_00018871</name>
</gene>
<proteinExistence type="predicted"/>
<dbReference type="AlphaFoldDB" id="A0A427B077"/>
<sequence>MDGVQYRTVPHEESRQLMACETARSPKTNSDGRKERKRISTMMELHPSDFSLEEMDGRMPSTVELLSFRTIKSASRYTFSRRSYHRGTHPFANRNAAPKLRVSLPLRHLFNISGFRGHAAASKRDCWASWSSLLSCSNSRLCCVS</sequence>
<evidence type="ECO:0000313" key="1">
    <source>
        <dbReference type="EMBL" id="RRT81900.1"/>
    </source>
</evidence>
<accession>A0A427B077</accession>
<name>A0A427B077_ENSVE</name>
<evidence type="ECO:0000313" key="2">
    <source>
        <dbReference type="Proteomes" id="UP000287651"/>
    </source>
</evidence>
<organism evidence="1 2">
    <name type="scientific">Ensete ventricosum</name>
    <name type="common">Abyssinian banana</name>
    <name type="synonym">Musa ensete</name>
    <dbReference type="NCBI Taxonomy" id="4639"/>
    <lineage>
        <taxon>Eukaryota</taxon>
        <taxon>Viridiplantae</taxon>
        <taxon>Streptophyta</taxon>
        <taxon>Embryophyta</taxon>
        <taxon>Tracheophyta</taxon>
        <taxon>Spermatophyta</taxon>
        <taxon>Magnoliopsida</taxon>
        <taxon>Liliopsida</taxon>
        <taxon>Zingiberales</taxon>
        <taxon>Musaceae</taxon>
        <taxon>Ensete</taxon>
    </lineage>
</organism>
<protein>
    <submittedName>
        <fullName evidence="1">Uncharacterized protein</fullName>
    </submittedName>
</protein>